<keyword evidence="2" id="KW-0812">Transmembrane</keyword>
<feature type="compositionally biased region" description="Polar residues" evidence="3">
    <location>
        <begin position="103"/>
        <end position="112"/>
    </location>
</feature>
<keyword evidence="2" id="KW-1134">Transmembrane beta strand</keyword>
<evidence type="ECO:0000256" key="3">
    <source>
        <dbReference type="SAM" id="MobiDB-lite"/>
    </source>
</evidence>
<dbReference type="NCBIfam" id="TIGR01845">
    <property type="entry name" value="outer_NodT"/>
    <property type="match status" value="1"/>
</dbReference>
<name>A0ABM7YI80_9BURK</name>
<proteinExistence type="inferred from homology"/>
<dbReference type="Gene3D" id="1.20.1600.10">
    <property type="entry name" value="Outer membrane efflux proteins (OEP)"/>
    <property type="match status" value="1"/>
</dbReference>
<dbReference type="SUPFAM" id="SSF56954">
    <property type="entry name" value="Outer membrane efflux proteins (OEP)"/>
    <property type="match status" value="1"/>
</dbReference>
<comment type="similarity">
    <text evidence="1 2">Belongs to the outer membrane factor (OMF) (TC 1.B.17) family.</text>
</comment>
<keyword evidence="2" id="KW-0449">Lipoprotein</keyword>
<evidence type="ECO:0000313" key="5">
    <source>
        <dbReference type="Proteomes" id="UP001057498"/>
    </source>
</evidence>
<dbReference type="Gene3D" id="2.20.200.10">
    <property type="entry name" value="Outer membrane efflux proteins (OEP)"/>
    <property type="match status" value="1"/>
</dbReference>
<dbReference type="Pfam" id="PF02321">
    <property type="entry name" value="OEP"/>
    <property type="match status" value="2"/>
</dbReference>
<keyword evidence="5" id="KW-1185">Reference proteome</keyword>
<dbReference type="PANTHER" id="PTHR30203">
    <property type="entry name" value="OUTER MEMBRANE CATION EFFLUX PROTEIN"/>
    <property type="match status" value="1"/>
</dbReference>
<dbReference type="EMBL" id="AP025730">
    <property type="protein sequence ID" value="BDI03893.1"/>
    <property type="molecule type" value="Genomic_DNA"/>
</dbReference>
<dbReference type="InterPro" id="IPR003423">
    <property type="entry name" value="OMP_efflux"/>
</dbReference>
<evidence type="ECO:0000256" key="1">
    <source>
        <dbReference type="ARBA" id="ARBA00007613"/>
    </source>
</evidence>
<keyword evidence="2" id="KW-0564">Palmitate</keyword>
<dbReference type="Proteomes" id="UP001057498">
    <property type="component" value="Chromosome"/>
</dbReference>
<reference evidence="4" key="1">
    <citation type="submission" date="2022-04" db="EMBL/GenBank/DDBJ databases">
        <title>Whole genome sequence of Sphaerotilus sp. FB-5.</title>
        <authorList>
            <person name="Takeda M."/>
            <person name="Narihara S."/>
            <person name="Akimoto M."/>
            <person name="Akimoto R."/>
            <person name="Nishiyashiki S."/>
            <person name="Murakami T."/>
        </authorList>
    </citation>
    <scope>NUCLEOTIDE SEQUENCE</scope>
    <source>
        <strain evidence="4">FB-5</strain>
    </source>
</reference>
<dbReference type="InterPro" id="IPR010131">
    <property type="entry name" value="MdtP/NodT-like"/>
</dbReference>
<evidence type="ECO:0000313" key="4">
    <source>
        <dbReference type="EMBL" id="BDI03893.1"/>
    </source>
</evidence>
<comment type="subcellular location">
    <subcellularLocation>
        <location evidence="2">Cell membrane</location>
        <topology evidence="2">Lipid-anchor</topology>
    </subcellularLocation>
</comment>
<organism evidence="4 5">
    <name type="scientific">Sphaerotilus microaerophilus</name>
    <dbReference type="NCBI Taxonomy" id="2914710"/>
    <lineage>
        <taxon>Bacteria</taxon>
        <taxon>Pseudomonadati</taxon>
        <taxon>Pseudomonadota</taxon>
        <taxon>Betaproteobacteria</taxon>
        <taxon>Burkholderiales</taxon>
        <taxon>Sphaerotilaceae</taxon>
        <taxon>Sphaerotilus</taxon>
    </lineage>
</organism>
<dbReference type="PANTHER" id="PTHR30203:SF25">
    <property type="entry name" value="OUTER MEMBRANE PROTEIN-RELATED"/>
    <property type="match status" value="1"/>
</dbReference>
<keyword evidence="2" id="KW-0472">Membrane</keyword>
<protein>
    <submittedName>
        <fullName evidence="4">RND transporter</fullName>
    </submittedName>
</protein>
<accession>A0ABM7YI80</accession>
<sequence>MSTALLAACASTAPVGTAREAALTPPAAWSAAAAASAGSAASQRPATLDRPALARWWQQFDDPLLTALIDEALQGNTDLAIARARLDQARALRDSQAAGASPQLGSSAGLSRNRSRATGGVNTWQAGLDASWEPDFFGAQSAAQRGRDLDMAASAADLATTRMTVTAEVGIAYATLRGSRTQWRIARDNLAAQEQTLALTRWRAQAGLASTLDAEQARLSTEQLHANLPALEASIAQSEHRLAVLLGQPPAALRERLGSADRLPASTRDLPAGVPAELLRQRPDVRAAELAIQAEAERLGQRQAQRWPRFSLSGSLALKAATLSGLGTAGALVSGVAAAVDWPIWDGGTRRAAIDQQQAVLAQARASYRAAVLAALEDVENALTALGATRAQLRSLGEAQNAAQTALLLARQRYQAGLIDFGTLLDAQRSALSADNSLASARTDERLNLIRLYKALGGGWEDTGPATAAPAGVAPNP</sequence>
<evidence type="ECO:0000256" key="2">
    <source>
        <dbReference type="RuleBase" id="RU362097"/>
    </source>
</evidence>
<feature type="region of interest" description="Disordered" evidence="3">
    <location>
        <begin position="94"/>
        <end position="116"/>
    </location>
</feature>
<dbReference type="RefSeq" id="WP_251972140.1">
    <property type="nucleotide sequence ID" value="NZ_AP025730.1"/>
</dbReference>
<gene>
    <name evidence="4" type="ORF">CATMQ487_08630</name>
</gene>